<proteinExistence type="predicted"/>
<dbReference type="InterPro" id="IPR000673">
    <property type="entry name" value="Sig_transdc_resp-reg_Me-estase"/>
</dbReference>
<feature type="domain" description="Response regulatory" evidence="16">
    <location>
        <begin position="1687"/>
        <end position="1806"/>
    </location>
</feature>
<dbReference type="eggNOG" id="COG2202">
    <property type="taxonomic scope" value="Bacteria"/>
</dbReference>
<dbReference type="InterPro" id="IPR011006">
    <property type="entry name" value="CheY-like_superfamily"/>
</dbReference>
<evidence type="ECO:0000256" key="7">
    <source>
        <dbReference type="ARBA" id="ARBA00022840"/>
    </source>
</evidence>
<feature type="modified residue" description="4-aspartylphosphate" evidence="12">
    <location>
        <position position="1736"/>
    </location>
</feature>
<dbReference type="FunFam" id="3.30.565.10:FF:000010">
    <property type="entry name" value="Sensor histidine kinase RcsC"/>
    <property type="match status" value="1"/>
</dbReference>
<keyword evidence="11" id="KW-0145">Chemotaxis</keyword>
<keyword evidence="8" id="KW-0902">Two-component regulatory system</keyword>
<dbReference type="STRING" id="694327.DFW101_1455"/>
<dbReference type="InterPro" id="IPR000700">
    <property type="entry name" value="PAS-assoc_C"/>
</dbReference>
<dbReference type="SUPFAM" id="SSF47384">
    <property type="entry name" value="Homodimeric domain of signal transducing histidine kinase"/>
    <property type="match status" value="1"/>
</dbReference>
<dbReference type="GO" id="GO:0032259">
    <property type="term" value="P:methylation"/>
    <property type="evidence" value="ECO:0007669"/>
    <property type="project" value="UniProtKB-KW"/>
</dbReference>
<dbReference type="Gene3D" id="3.40.50.150">
    <property type="entry name" value="Vaccinia Virus protein VP39"/>
    <property type="match status" value="1"/>
</dbReference>
<dbReference type="Pfam" id="PF00072">
    <property type="entry name" value="Response_reg"/>
    <property type="match status" value="1"/>
</dbReference>
<dbReference type="HOGENOM" id="CLU_000892_2_0_7"/>
<feature type="region of interest" description="Disordered" evidence="14">
    <location>
        <begin position="486"/>
        <end position="512"/>
    </location>
</feature>
<feature type="active site" evidence="11">
    <location>
        <position position="36"/>
    </location>
</feature>
<evidence type="ECO:0000256" key="9">
    <source>
        <dbReference type="ARBA" id="ARBA00064003"/>
    </source>
</evidence>
<keyword evidence="6 21" id="KW-0418">Kinase</keyword>
<dbReference type="GO" id="GO:0005524">
    <property type="term" value="F:ATP binding"/>
    <property type="evidence" value="ECO:0007669"/>
    <property type="project" value="UniProtKB-KW"/>
</dbReference>
<dbReference type="InterPro" id="IPR005467">
    <property type="entry name" value="His_kinase_dom"/>
</dbReference>
<dbReference type="SUPFAM" id="SSF52738">
    <property type="entry name" value="Methylesterase CheB, C-terminal domain"/>
    <property type="match status" value="1"/>
</dbReference>
<dbReference type="GO" id="GO:0000155">
    <property type="term" value="F:phosphorelay sensor kinase activity"/>
    <property type="evidence" value="ECO:0007669"/>
    <property type="project" value="InterPro"/>
</dbReference>
<dbReference type="InterPro" id="IPR013656">
    <property type="entry name" value="PAS_4"/>
</dbReference>
<dbReference type="Pfam" id="PF08448">
    <property type="entry name" value="PAS_4"/>
    <property type="match status" value="2"/>
</dbReference>
<dbReference type="SMART" id="SM00086">
    <property type="entry name" value="PAC"/>
    <property type="match status" value="3"/>
</dbReference>
<dbReference type="CDD" id="cd00082">
    <property type="entry name" value="HisKA"/>
    <property type="match status" value="1"/>
</dbReference>
<dbReference type="Pfam" id="PF01339">
    <property type="entry name" value="CheB_methylest"/>
    <property type="match status" value="1"/>
</dbReference>
<dbReference type="Gene3D" id="1.10.287.130">
    <property type="match status" value="1"/>
</dbReference>
<feature type="active site" evidence="11">
    <location>
        <position position="63"/>
    </location>
</feature>
<evidence type="ECO:0000256" key="13">
    <source>
        <dbReference type="SAM" id="Coils"/>
    </source>
</evidence>
<evidence type="ECO:0000256" key="8">
    <source>
        <dbReference type="ARBA" id="ARBA00023012"/>
    </source>
</evidence>
<dbReference type="RefSeq" id="WP_009180862.1">
    <property type="nucleotide sequence ID" value="NZ_CM001368.1"/>
</dbReference>
<keyword evidence="5" id="KW-0547">Nucleotide-binding</keyword>
<feature type="active site" evidence="11">
    <location>
        <position position="154"/>
    </location>
</feature>
<dbReference type="CDD" id="cd16922">
    <property type="entry name" value="HATPase_EvgS-ArcB-TorS-like"/>
    <property type="match status" value="1"/>
</dbReference>
<keyword evidence="21" id="KW-0489">Methyltransferase</keyword>
<keyword evidence="3 12" id="KW-0597">Phosphoprotein</keyword>
<dbReference type="OrthoDB" id="9786165at2"/>
<dbReference type="PANTHER" id="PTHR43047">
    <property type="entry name" value="TWO-COMPONENT HISTIDINE PROTEIN KINASE"/>
    <property type="match status" value="1"/>
</dbReference>
<evidence type="ECO:0000259" key="19">
    <source>
        <dbReference type="PROSITE" id="PS50122"/>
    </source>
</evidence>
<dbReference type="EMBL" id="CM001368">
    <property type="protein sequence ID" value="EHJ47463.1"/>
    <property type="molecule type" value="Genomic_DNA"/>
</dbReference>
<evidence type="ECO:0000259" key="15">
    <source>
        <dbReference type="PROSITE" id="PS50109"/>
    </source>
</evidence>
<dbReference type="GO" id="GO:0006935">
    <property type="term" value="P:chemotaxis"/>
    <property type="evidence" value="ECO:0007669"/>
    <property type="project" value="UniProtKB-UniRule"/>
</dbReference>
<evidence type="ECO:0000256" key="2">
    <source>
        <dbReference type="ARBA" id="ARBA00012438"/>
    </source>
</evidence>
<evidence type="ECO:0000313" key="22">
    <source>
        <dbReference type="Proteomes" id="UP000004662"/>
    </source>
</evidence>
<dbReference type="GO" id="GO:0000156">
    <property type="term" value="F:phosphorelay response regulator activity"/>
    <property type="evidence" value="ECO:0007669"/>
    <property type="project" value="InterPro"/>
</dbReference>
<dbReference type="Pfam" id="PF01739">
    <property type="entry name" value="CheR"/>
    <property type="match status" value="1"/>
</dbReference>
<dbReference type="SUPFAM" id="SSF55785">
    <property type="entry name" value="PYP-like sensor domain (PAS domain)"/>
    <property type="match status" value="4"/>
</dbReference>
<dbReference type="CDD" id="cd17546">
    <property type="entry name" value="REC_hyHK_CKI1_RcsC-like"/>
    <property type="match status" value="1"/>
</dbReference>
<evidence type="ECO:0000256" key="14">
    <source>
        <dbReference type="SAM" id="MobiDB-lite"/>
    </source>
</evidence>
<dbReference type="InterPro" id="IPR035909">
    <property type="entry name" value="CheB_C"/>
</dbReference>
<evidence type="ECO:0000256" key="10">
    <source>
        <dbReference type="ARBA" id="ARBA00068150"/>
    </source>
</evidence>
<gene>
    <name evidence="21" type="ORF">DFW101_1455</name>
</gene>
<dbReference type="SUPFAM" id="SSF52172">
    <property type="entry name" value="CheY-like"/>
    <property type="match status" value="1"/>
</dbReference>
<dbReference type="InterPro" id="IPR003594">
    <property type="entry name" value="HATPase_dom"/>
</dbReference>
<keyword evidence="13" id="KW-0175">Coiled coil</keyword>
<dbReference type="SMART" id="SM00387">
    <property type="entry name" value="HATPase_c"/>
    <property type="match status" value="1"/>
</dbReference>
<evidence type="ECO:0000259" key="16">
    <source>
        <dbReference type="PROSITE" id="PS50110"/>
    </source>
</evidence>
<evidence type="ECO:0000256" key="6">
    <source>
        <dbReference type="ARBA" id="ARBA00022777"/>
    </source>
</evidence>
<dbReference type="CDD" id="cd00130">
    <property type="entry name" value="PAS"/>
    <property type="match status" value="1"/>
</dbReference>
<evidence type="ECO:0000313" key="21">
    <source>
        <dbReference type="EMBL" id="EHJ47463.1"/>
    </source>
</evidence>
<dbReference type="SUPFAM" id="SSF55781">
    <property type="entry name" value="GAF domain-like"/>
    <property type="match status" value="1"/>
</dbReference>
<keyword evidence="22" id="KW-1185">Reference proteome</keyword>
<evidence type="ECO:0000259" key="17">
    <source>
        <dbReference type="PROSITE" id="PS50112"/>
    </source>
</evidence>
<evidence type="ECO:0000259" key="18">
    <source>
        <dbReference type="PROSITE" id="PS50113"/>
    </source>
</evidence>
<dbReference type="Pfam" id="PF02518">
    <property type="entry name" value="HATPase_c"/>
    <property type="match status" value="1"/>
</dbReference>
<dbReference type="InterPro" id="IPR022641">
    <property type="entry name" value="CheR_N"/>
</dbReference>
<evidence type="ECO:0000256" key="4">
    <source>
        <dbReference type="ARBA" id="ARBA00022679"/>
    </source>
</evidence>
<dbReference type="SMART" id="SM00448">
    <property type="entry name" value="REC"/>
    <property type="match status" value="1"/>
</dbReference>
<dbReference type="FunFam" id="1.10.287.130:FF:000002">
    <property type="entry name" value="Two-component osmosensing histidine kinase"/>
    <property type="match status" value="1"/>
</dbReference>
<dbReference type="Proteomes" id="UP000004662">
    <property type="component" value="Chromosome"/>
</dbReference>
<evidence type="ECO:0000256" key="1">
    <source>
        <dbReference type="ARBA" id="ARBA00000085"/>
    </source>
</evidence>
<sequence>MSATRDSADTHPSLEDGPRPETRPASSWPVVGLGASAGGIEALKALLAELPATFEAALAVLNHVPRDRPSHLREVLAAFTGLAVAEVSGDTPPARGTVYVASPRHDLALENGRLRPVDQETEVPHRNIDRFFGDLADTFGPRAIGVILSGAGSDGLSGAARIARAGGLVLVQDPAEALHGGMPQSVIEAGLAAAVLPAAALGRQLVRLLSATAPGEPDDTEQGSFEEAVLALLRERTGCDLSGYRRATILRRIRKRMILAGCDTTEAYLAKLDRDPAECGELLRTLFIGVTAFFRDPEAFEALRTLALPRIFRDRSPGDCVRIWVIGCSTGEEAYSVAMLVNEYIESTRTHCGVKVFATDIDPAAVAAARRGWYARGDRPNLSAERLGKYFKTDGHGHTVRPGLRERLVVVRHNLLGDPPFLHMDLVVCRNLLIYLTPDLQERALTLLHEALGPGGHLFLGPAESVSTHGTRLECVDQRWKIFRSAGKPPRQSQPPFPVARPPRFPEDGRPADPALPAAGPAAVLAEALRRRYAHPAVLVDRNFHVLHLCGDTSPYLRMPNGEPSLNILKLADPELRHHLRLALQGALAKGAPTAIPALRPAAAPDGPVTLAVDPVLGDDGRVLSLLVVFEPAAASPAGAGPPLAALSESGAIQRYEAELQAAHDRLREVMEHDEALHEELRASNEELLSMNEELQSASEEMEASREELQALNEELSAKVEELSKANGFVENLLRCTNLATIFVDRGQRVMRATPAALDIFHLAVEDAGRPLDAIKARVEDPHLAGDIERVLGGQNVVEREVTGPEGRCYVKRVFPFRDGQAEAEGAVLTYADVTALKAAEGVLLRSNEELEALVAIRTRELELARQESEARAAELEAVMRQTPAAIWITRDTEARTVIGNPAGHRMLRMEPAPPFSMAMPGDGPTCRASKEGRELTFEQRAMYRAARGESVTDEEIDLVYPDGSGRTIFGSAVPLRNAREEVTGAVGVFLDVTEQKRIEAALRQSQAKLEAALASMADAVFISDAEGRFIHVNDAFATFHKFRNKEECARTFAQYPGILDVFLPDGTLAPVDQWAVPRALRGETATNDEYTLRRKDTGETWVGSYAFAPIRDGDGAIVGSVVVGRDITERKKAEHELLLKEGELREAQRIAHLGSWHWDAATDATTASPELYAIYGLDPAQPFPDFRQQRGTLYPEAGWERINAAVGQSIATGVGYELDVKAFCHGEPIWITTRCEVVRDMAGKISGLRGTVQDITERKLQEQVLTFLATCGHHRDGLDFFQSLARYLAEILRMDFVCIDRLEGDGLTARTLAVYFDGHFEDNLSYALADTPCGEVVGKTVCCYPRNVRGLFPDDAVLADMAAESYVGITLWDAAGRPSGLIAVIGRHALKDSRLAESILQMVGGRAGSELERLYAAEALLLAKETAENASRTKSEFLANMSHEIRTPLNGVLGMLQLMTTTPLDTEQKEYVLAAIQSSKRLTRLLSDILDLSRIEAGRLVIQEGEFTLAPLRTSVLELFFVAAKDKGLSLDFTLDPALPPRLVGDEARLRQILFNLVGNALKFTEKGSVTVAAVPLGATDAVPARVLFTVTDTGIGIPPDRLRDIFEPFVQAEGTYTRRFQGAGLGLSIVKKLVGLMGGSLEIDTAPGQGTTCYLSLPFRRTGGAPARPAEAGNRPRSQARERLRILFVEDDAVNQMTGKRMLEKLGHAVVAADDGREAVDCFLRQEFDLIFMDIQMPRMDGVEATRAIRNAGAPGRRTDLPIIALTAYAMTSDREKFLAAGLDDYVAKPVELHMLEEAIGRAMAGRAVRLARPDAEKA</sequence>
<dbReference type="NCBIfam" id="TIGR00229">
    <property type="entry name" value="sensory_box"/>
    <property type="match status" value="1"/>
</dbReference>
<dbReference type="InterPro" id="IPR035965">
    <property type="entry name" value="PAS-like_dom_sf"/>
</dbReference>
<feature type="coiled-coil region" evidence="13">
    <location>
        <begin position="848"/>
        <end position="879"/>
    </location>
</feature>
<feature type="domain" description="CheR-type methyltransferase" evidence="20">
    <location>
        <begin position="232"/>
        <end position="466"/>
    </location>
</feature>
<feature type="domain" description="PAC" evidence="18">
    <location>
        <begin position="1087"/>
        <end position="1140"/>
    </location>
</feature>
<dbReference type="SUPFAM" id="SSF53335">
    <property type="entry name" value="S-adenosyl-L-methionine-dependent methyltransferases"/>
    <property type="match status" value="1"/>
</dbReference>
<feature type="region of interest" description="Disordered" evidence="14">
    <location>
        <begin position="1"/>
        <end position="28"/>
    </location>
</feature>
<evidence type="ECO:0000256" key="3">
    <source>
        <dbReference type="ARBA" id="ARBA00022553"/>
    </source>
</evidence>
<dbReference type="PROSITE" id="PS50123">
    <property type="entry name" value="CHER"/>
    <property type="match status" value="1"/>
</dbReference>
<evidence type="ECO:0000256" key="11">
    <source>
        <dbReference type="PROSITE-ProRule" id="PRU00050"/>
    </source>
</evidence>
<dbReference type="PROSITE" id="PS50112">
    <property type="entry name" value="PAS"/>
    <property type="match status" value="1"/>
</dbReference>
<feature type="domain" description="PAC" evidence="18">
    <location>
        <begin position="1215"/>
        <end position="1268"/>
    </location>
</feature>
<feature type="domain" description="CheB-type methylesterase" evidence="19">
    <location>
        <begin position="24"/>
        <end position="212"/>
    </location>
</feature>
<keyword evidence="11" id="KW-0378">Hydrolase</keyword>
<keyword evidence="7" id="KW-0067">ATP-binding</keyword>
<feature type="domain" description="PAC" evidence="18">
    <location>
        <begin position="953"/>
        <end position="1005"/>
    </location>
</feature>
<dbReference type="Gene3D" id="3.40.50.180">
    <property type="entry name" value="Methylesterase CheB, C-terminal domain"/>
    <property type="match status" value="1"/>
</dbReference>
<dbReference type="InterPro" id="IPR003661">
    <property type="entry name" value="HisK_dim/P_dom"/>
</dbReference>
<dbReference type="Gene3D" id="3.40.50.2300">
    <property type="match status" value="1"/>
</dbReference>
<dbReference type="SUPFAM" id="SSF55874">
    <property type="entry name" value="ATPase domain of HSP90 chaperone/DNA topoisomerase II/histidine kinase"/>
    <property type="match status" value="1"/>
</dbReference>
<feature type="coiled-coil region" evidence="13">
    <location>
        <begin position="653"/>
        <end position="733"/>
    </location>
</feature>
<dbReference type="CDD" id="cd02440">
    <property type="entry name" value="AdoMet_MTases"/>
    <property type="match status" value="1"/>
</dbReference>
<feature type="domain" description="Histidine kinase" evidence="15">
    <location>
        <begin position="1441"/>
        <end position="1663"/>
    </location>
</feature>
<protein>
    <recommendedName>
        <fullName evidence="10">Sensory/regulatory protein RpfC</fullName>
        <ecNumber evidence="2">2.7.13.3</ecNumber>
    </recommendedName>
</protein>
<reference evidence="22" key="1">
    <citation type="journal article" date="2015" name="Genome Announc.">
        <title>High-Quality Draft Genome Sequence of Desulfovibrio carbinoliphilus FW-101-2B, an Organic Acid-Oxidizing Sulfate-Reducing Bacterium Isolated from Uranium(VI)-Contaminated Groundwater.</title>
        <authorList>
            <person name="Ramsay B.D."/>
            <person name="Hwang C."/>
            <person name="Woo H.L."/>
            <person name="Carroll S.L."/>
            <person name="Lucas S."/>
            <person name="Han J."/>
            <person name="Lapidus A.L."/>
            <person name="Cheng J.F."/>
            <person name="Goodwin L.A."/>
            <person name="Pitluck S."/>
            <person name="Peters L."/>
            <person name="Chertkov O."/>
            <person name="Held B."/>
            <person name="Detter J.C."/>
            <person name="Han C.S."/>
            <person name="Tapia R."/>
            <person name="Land M.L."/>
            <person name="Hauser L.J."/>
            <person name="Kyrpides N.C."/>
            <person name="Ivanova N.N."/>
            <person name="Mikhailova N."/>
            <person name="Pagani I."/>
            <person name="Woyke T."/>
            <person name="Arkin A.P."/>
            <person name="Dehal P."/>
            <person name="Chivian D."/>
            <person name="Criddle C.S."/>
            <person name="Wu W."/>
            <person name="Chakraborty R."/>
            <person name="Hazen T.C."/>
            <person name="Fields M.W."/>
        </authorList>
    </citation>
    <scope>NUCLEOTIDE SEQUENCE [LARGE SCALE GENOMIC DNA]</scope>
    <source>
        <strain evidence="22">FW-101-2B</strain>
    </source>
</reference>
<dbReference type="Gene3D" id="2.10.70.100">
    <property type="match status" value="1"/>
</dbReference>
<dbReference type="InterPro" id="IPR036097">
    <property type="entry name" value="HisK_dim/P_sf"/>
</dbReference>
<dbReference type="SMART" id="SM00138">
    <property type="entry name" value="MeTrc"/>
    <property type="match status" value="1"/>
</dbReference>
<dbReference type="Gene3D" id="3.30.450.20">
    <property type="entry name" value="PAS domain"/>
    <property type="match status" value="4"/>
</dbReference>
<dbReference type="InterPro" id="IPR000780">
    <property type="entry name" value="CheR_MeTrfase"/>
</dbReference>
<dbReference type="EC" id="2.7.13.3" evidence="2"/>
<dbReference type="GO" id="GO:0008757">
    <property type="term" value="F:S-adenosylmethionine-dependent methyltransferase activity"/>
    <property type="evidence" value="ECO:0007669"/>
    <property type="project" value="InterPro"/>
</dbReference>
<evidence type="ECO:0000256" key="5">
    <source>
        <dbReference type="ARBA" id="ARBA00022741"/>
    </source>
</evidence>
<dbReference type="Pfam" id="PF03705">
    <property type="entry name" value="CheR_N"/>
    <property type="match status" value="1"/>
</dbReference>
<dbReference type="eggNOG" id="COG1352">
    <property type="taxonomic scope" value="Bacteria"/>
</dbReference>
<dbReference type="InterPro" id="IPR029063">
    <property type="entry name" value="SAM-dependent_MTases_sf"/>
</dbReference>
<organism evidence="21 22">
    <name type="scientific">Solidesulfovibrio carbinoliphilus subsp. oakridgensis</name>
    <dbReference type="NCBI Taxonomy" id="694327"/>
    <lineage>
        <taxon>Bacteria</taxon>
        <taxon>Pseudomonadati</taxon>
        <taxon>Thermodesulfobacteriota</taxon>
        <taxon>Desulfovibrionia</taxon>
        <taxon>Desulfovibrionales</taxon>
        <taxon>Desulfovibrionaceae</taxon>
        <taxon>Solidesulfovibrio</taxon>
    </lineage>
</organism>
<feature type="domain" description="PAS" evidence="17">
    <location>
        <begin position="1006"/>
        <end position="1084"/>
    </location>
</feature>
<comment type="catalytic activity">
    <reaction evidence="1">
        <text>ATP + protein L-histidine = ADP + protein N-phospho-L-histidine.</text>
        <dbReference type="EC" id="2.7.13.3"/>
    </reaction>
</comment>
<dbReference type="PROSITE" id="PS50109">
    <property type="entry name" value="HIS_KIN"/>
    <property type="match status" value="1"/>
</dbReference>
<dbReference type="SUPFAM" id="SSF47757">
    <property type="entry name" value="Chemotaxis receptor methyltransferase CheR, N-terminal domain"/>
    <property type="match status" value="1"/>
</dbReference>
<dbReference type="InterPro" id="IPR000014">
    <property type="entry name" value="PAS"/>
</dbReference>
<dbReference type="GO" id="GO:0008984">
    <property type="term" value="F:protein-glutamate methylesterase activity"/>
    <property type="evidence" value="ECO:0007669"/>
    <property type="project" value="InterPro"/>
</dbReference>
<dbReference type="InterPro" id="IPR036890">
    <property type="entry name" value="HATPase_C_sf"/>
</dbReference>
<dbReference type="SMART" id="SM00091">
    <property type="entry name" value="PAS"/>
    <property type="match status" value="2"/>
</dbReference>
<dbReference type="PROSITE" id="PS50110">
    <property type="entry name" value="RESPONSE_REGULATORY"/>
    <property type="match status" value="1"/>
</dbReference>
<accession>G7Q8X7</accession>
<dbReference type="CDD" id="cd16434">
    <property type="entry name" value="CheB-CheR_fusion"/>
    <property type="match status" value="1"/>
</dbReference>
<dbReference type="Gene3D" id="3.30.565.10">
    <property type="entry name" value="Histidine kinase-like ATPase, C-terminal domain"/>
    <property type="match status" value="1"/>
</dbReference>
<dbReference type="PROSITE" id="PS50113">
    <property type="entry name" value="PAC"/>
    <property type="match status" value="3"/>
</dbReference>
<dbReference type="eggNOG" id="COG2205">
    <property type="taxonomic scope" value="Bacteria"/>
</dbReference>
<evidence type="ECO:0000259" key="20">
    <source>
        <dbReference type="PROSITE" id="PS50123"/>
    </source>
</evidence>
<dbReference type="InterPro" id="IPR001789">
    <property type="entry name" value="Sig_transdc_resp-reg_receiver"/>
</dbReference>
<feature type="compositionally biased region" description="Pro residues" evidence="14">
    <location>
        <begin position="492"/>
        <end position="503"/>
    </location>
</feature>
<name>G7Q8X7_9BACT</name>
<dbReference type="InterPro" id="IPR001610">
    <property type="entry name" value="PAC"/>
</dbReference>
<dbReference type="PANTHER" id="PTHR43047:SF78">
    <property type="entry name" value="SENSORY_REGULATORY PROTEIN RPFC"/>
    <property type="match status" value="1"/>
</dbReference>
<comment type="subunit">
    <text evidence="9">At low DSF concentrations, interacts with RpfF.</text>
</comment>
<keyword evidence="4 21" id="KW-0808">Transferase</keyword>
<dbReference type="Pfam" id="PF00512">
    <property type="entry name" value="HisKA"/>
    <property type="match status" value="1"/>
</dbReference>
<dbReference type="Pfam" id="PF13596">
    <property type="entry name" value="PAS_10"/>
    <property type="match status" value="1"/>
</dbReference>
<dbReference type="GO" id="GO:0005737">
    <property type="term" value="C:cytoplasm"/>
    <property type="evidence" value="ECO:0007669"/>
    <property type="project" value="InterPro"/>
</dbReference>
<dbReference type="InterPro" id="IPR022642">
    <property type="entry name" value="CheR_C"/>
</dbReference>
<dbReference type="SMART" id="SM00388">
    <property type="entry name" value="HisKA"/>
    <property type="match status" value="1"/>
</dbReference>
<dbReference type="PRINTS" id="PR00996">
    <property type="entry name" value="CHERMTFRASE"/>
</dbReference>
<feature type="compositionally biased region" description="Basic and acidic residues" evidence="14">
    <location>
        <begin position="1"/>
        <end position="22"/>
    </location>
</feature>
<evidence type="ECO:0000256" key="12">
    <source>
        <dbReference type="PROSITE-ProRule" id="PRU00169"/>
    </source>
</evidence>
<dbReference type="PROSITE" id="PS50122">
    <property type="entry name" value="CHEB"/>
    <property type="match status" value="1"/>
</dbReference>